<dbReference type="VEuPathDB" id="VectorBase:GPPI011712"/>
<evidence type="ECO:0000313" key="2">
    <source>
        <dbReference type="EnsemblMetazoa" id="GPPI011712-PA"/>
    </source>
</evidence>
<name>A0A1B0AX52_9MUSC</name>
<sequence length="68" mass="8006">MQYPLPFYKLPYTCLVALSVTFENLCTLRLFISLFPFVLLFTSIKILDKTCTIPRAVDFENIKRKKKN</sequence>
<feature type="transmembrane region" description="Helical" evidence="1">
    <location>
        <begin position="28"/>
        <end position="47"/>
    </location>
</feature>
<keyword evidence="1" id="KW-1133">Transmembrane helix</keyword>
<dbReference type="AlphaFoldDB" id="A0A1B0AX52"/>
<keyword evidence="3" id="KW-1185">Reference proteome</keyword>
<proteinExistence type="predicted"/>
<dbReference type="Proteomes" id="UP000092460">
    <property type="component" value="Unassembled WGS sequence"/>
</dbReference>
<evidence type="ECO:0000256" key="1">
    <source>
        <dbReference type="SAM" id="Phobius"/>
    </source>
</evidence>
<reference evidence="2" key="2">
    <citation type="submission" date="2020-05" db="UniProtKB">
        <authorList>
            <consortium name="EnsemblMetazoa"/>
        </authorList>
    </citation>
    <scope>IDENTIFICATION</scope>
    <source>
        <strain evidence="2">IAEA</strain>
    </source>
</reference>
<keyword evidence="1" id="KW-0812">Transmembrane</keyword>
<dbReference type="EMBL" id="JXJN01005068">
    <property type="status" value="NOT_ANNOTATED_CDS"/>
    <property type="molecule type" value="Genomic_DNA"/>
</dbReference>
<reference evidence="3" key="1">
    <citation type="submission" date="2015-01" db="EMBL/GenBank/DDBJ databases">
        <authorList>
            <person name="Aksoy S."/>
            <person name="Warren W."/>
            <person name="Wilson R.K."/>
        </authorList>
    </citation>
    <scope>NUCLEOTIDE SEQUENCE [LARGE SCALE GENOMIC DNA]</scope>
    <source>
        <strain evidence="3">IAEA</strain>
    </source>
</reference>
<organism evidence="2 3">
    <name type="scientific">Glossina palpalis gambiensis</name>
    <dbReference type="NCBI Taxonomy" id="67801"/>
    <lineage>
        <taxon>Eukaryota</taxon>
        <taxon>Metazoa</taxon>
        <taxon>Ecdysozoa</taxon>
        <taxon>Arthropoda</taxon>
        <taxon>Hexapoda</taxon>
        <taxon>Insecta</taxon>
        <taxon>Pterygota</taxon>
        <taxon>Neoptera</taxon>
        <taxon>Endopterygota</taxon>
        <taxon>Diptera</taxon>
        <taxon>Brachycera</taxon>
        <taxon>Muscomorpha</taxon>
        <taxon>Hippoboscoidea</taxon>
        <taxon>Glossinidae</taxon>
        <taxon>Glossina</taxon>
    </lineage>
</organism>
<protein>
    <submittedName>
        <fullName evidence="2">Uncharacterized protein</fullName>
    </submittedName>
</protein>
<evidence type="ECO:0000313" key="3">
    <source>
        <dbReference type="Proteomes" id="UP000092460"/>
    </source>
</evidence>
<accession>A0A1B0AX52</accession>
<keyword evidence="1" id="KW-0472">Membrane</keyword>
<dbReference type="EnsemblMetazoa" id="GPPI011712-RA">
    <property type="protein sequence ID" value="GPPI011712-PA"/>
    <property type="gene ID" value="GPPI011712"/>
</dbReference>